<comment type="subunit">
    <text evidence="9">Component of the Mediator complex.</text>
</comment>
<dbReference type="InterPro" id="IPR056879">
    <property type="entry name" value="RM3_Med14"/>
</dbReference>
<comment type="similarity">
    <text evidence="2 9">Belongs to the Mediator complex subunit 14 family.</text>
</comment>
<evidence type="ECO:0000256" key="10">
    <source>
        <dbReference type="SAM" id="MobiDB-lite"/>
    </source>
</evidence>
<evidence type="ECO:0000259" key="11">
    <source>
        <dbReference type="Pfam" id="PF08638"/>
    </source>
</evidence>
<evidence type="ECO:0000313" key="15">
    <source>
        <dbReference type="Proteomes" id="UP000230066"/>
    </source>
</evidence>
<evidence type="ECO:0000256" key="3">
    <source>
        <dbReference type="ARBA" id="ARBA00019619"/>
    </source>
</evidence>
<protein>
    <recommendedName>
        <fullName evidence="3 9">Mediator of RNA polymerase II transcription subunit 14</fullName>
    </recommendedName>
    <alternativeName>
        <fullName evidence="8 9">Mediator complex subunit 14</fullName>
    </alternativeName>
</protein>
<keyword evidence="4 9" id="KW-0805">Transcription regulation</keyword>
<dbReference type="GO" id="GO:0070847">
    <property type="term" value="C:core mediator complex"/>
    <property type="evidence" value="ECO:0007669"/>
    <property type="project" value="TreeGrafter"/>
</dbReference>
<organism evidence="14 15">
    <name type="scientific">Fasciola hepatica</name>
    <name type="common">Liver fluke</name>
    <dbReference type="NCBI Taxonomy" id="6192"/>
    <lineage>
        <taxon>Eukaryota</taxon>
        <taxon>Metazoa</taxon>
        <taxon>Spiralia</taxon>
        <taxon>Lophotrochozoa</taxon>
        <taxon>Platyhelminthes</taxon>
        <taxon>Trematoda</taxon>
        <taxon>Digenea</taxon>
        <taxon>Plagiorchiida</taxon>
        <taxon>Echinostomata</taxon>
        <taxon>Echinostomatoidea</taxon>
        <taxon>Fasciolidae</taxon>
        <taxon>Fasciola</taxon>
    </lineage>
</organism>
<evidence type="ECO:0000256" key="1">
    <source>
        <dbReference type="ARBA" id="ARBA00004123"/>
    </source>
</evidence>
<dbReference type="Pfam" id="PF08638">
    <property type="entry name" value="Med14"/>
    <property type="match status" value="1"/>
</dbReference>
<dbReference type="Proteomes" id="UP000230066">
    <property type="component" value="Unassembled WGS sequence"/>
</dbReference>
<keyword evidence="15" id="KW-1185">Reference proteome</keyword>
<accession>A0A4E0RH63</accession>
<keyword evidence="5 9" id="KW-0010">Activator</keyword>
<dbReference type="PANTHER" id="PTHR12809">
    <property type="entry name" value="MEDIATOR COMPLEX SUBUNIT"/>
    <property type="match status" value="1"/>
</dbReference>
<feature type="region of interest" description="Disordered" evidence="10">
    <location>
        <begin position="1584"/>
        <end position="1603"/>
    </location>
</feature>
<feature type="domain" description="Mediator complex subunit MED14 N-terminal" evidence="11">
    <location>
        <begin position="19"/>
        <end position="207"/>
    </location>
</feature>
<dbReference type="InterPro" id="IPR055122">
    <property type="entry name" value="Med14_N"/>
</dbReference>
<keyword evidence="7 9" id="KW-0539">Nucleus</keyword>
<evidence type="ECO:0000256" key="8">
    <source>
        <dbReference type="ARBA" id="ARBA00032007"/>
    </source>
</evidence>
<evidence type="ECO:0000256" key="6">
    <source>
        <dbReference type="ARBA" id="ARBA00023163"/>
    </source>
</evidence>
<dbReference type="GO" id="GO:0016592">
    <property type="term" value="C:mediator complex"/>
    <property type="evidence" value="ECO:0007669"/>
    <property type="project" value="UniProtKB-UniRule"/>
</dbReference>
<feature type="region of interest" description="Disordered" evidence="10">
    <location>
        <begin position="1478"/>
        <end position="1501"/>
    </location>
</feature>
<evidence type="ECO:0000256" key="2">
    <source>
        <dbReference type="ARBA" id="ARBA00007813"/>
    </source>
</evidence>
<dbReference type="InterPro" id="IPR055113">
    <property type="entry name" value="Med14_RM2"/>
</dbReference>
<dbReference type="InterPro" id="IPR013947">
    <property type="entry name" value="Mediator_Med14"/>
</dbReference>
<feature type="domain" description="Mediator of RNA polymerase II transcription subunit 14 RM2" evidence="12">
    <location>
        <begin position="291"/>
        <end position="376"/>
    </location>
</feature>
<dbReference type="EMBL" id="JXXN02000731">
    <property type="protein sequence ID" value="THD26465.1"/>
    <property type="molecule type" value="Genomic_DNA"/>
</dbReference>
<keyword evidence="6 9" id="KW-0804">Transcription</keyword>
<gene>
    <name evidence="14" type="ORF">D915_002821</name>
</gene>
<comment type="function">
    <text evidence="9">Component of the Mediator complex, a coactivator involved in the regulated transcription of nearly all RNA polymerase II-dependent genes. Mediator functions as a bridge to convey information from gene-specific regulatory proteins to the basal RNA polymerase II transcription machinery. Mediator is recruited to promoters by direct interactions with regulatory proteins and serves as a scaffold for the assembly of a functional preinitiation complex with RNA polymerase II and the general transcription factors.</text>
</comment>
<dbReference type="PANTHER" id="PTHR12809:SF2">
    <property type="entry name" value="MEDIATOR OF RNA POLYMERASE II TRANSCRIPTION SUBUNIT 14"/>
    <property type="match status" value="1"/>
</dbReference>
<feature type="region of interest" description="Disordered" evidence="10">
    <location>
        <begin position="1543"/>
        <end position="1567"/>
    </location>
</feature>
<dbReference type="GO" id="GO:0003712">
    <property type="term" value="F:transcription coregulator activity"/>
    <property type="evidence" value="ECO:0007669"/>
    <property type="project" value="UniProtKB-UniRule"/>
</dbReference>
<feature type="domain" description="Mediator of RNA polymerase II transcription subunit 14 RM3" evidence="13">
    <location>
        <begin position="379"/>
        <end position="452"/>
    </location>
</feature>
<evidence type="ECO:0000256" key="4">
    <source>
        <dbReference type="ARBA" id="ARBA00023015"/>
    </source>
</evidence>
<name>A0A4E0RH63_FASHE</name>
<reference evidence="14" key="1">
    <citation type="submission" date="2019-03" db="EMBL/GenBank/DDBJ databases">
        <title>Improved annotation for the trematode Fasciola hepatica.</title>
        <authorList>
            <person name="Choi Y.-J."/>
            <person name="Martin J."/>
            <person name="Mitreva M."/>
        </authorList>
    </citation>
    <scope>NUCLEOTIDE SEQUENCE [LARGE SCALE GENOMIC DNA]</scope>
</reference>
<sequence length="1603" mass="176152">MSEPSDMEQLVARPRGRAVPLPLLIEYICQKVYTDLMRLVDLLPSKTDLEKKTEIATFFSRTRHLFIRLEALVKWSNNASKVDKCEKISNFLEEQSIFLINTANFLSRLLRETLVGARLPPFAVLPAIDIFTNKTYTRLPKSIKRCASSVDTVSTREAQQALLDLNRIIQNRLSLTQLPRQFSTVKIANGRVQFVVPNEFTVTLTLMSEAVDFPWRVLDLQFLIKDPATNFQNPVHPQQVQFIQNQVQSRLLYRHFDKRPPLIHLYDMLHAFSVSLQLDLLHGQAQRARLKRPADQLVVESYRPGQNLAISYWHGLSRNKFQALLSPDGKLLPVSYCITIHVDPLDAQRPLCVSHRPELPATESHRIGTLLQGSCLSIEKLLARTITVRAEQVLQDLRQNLMIFSPGPVRLADAPLCLYLPLLWPCHPEEYLQFRVDPTQGTISAACPLLTSTEVDTLLVGPPSSSGSYEGFSRSSVCCALNALETALNQPSTRRILPLTSSGTIVPQSNMETGLLASQNRSLRSLSQGESRWRTVICQALEHLRLCHGLLRVLRTAKANRPFWQPAKRSLPIVLTPTQVSRAQQGTDPFCWPAALLRIQQSLKWPIVFVQLLPNNEYYIVCEVSSAPALSVQYRYSLLVCAPVPQQAEITVGSHGLLVWSGGNLAQTAGMSQSGGTNLFVQVTHYVPLQVGALLFDNPSTSLSLLQSCTEKAKVKLFNQRKSRVTELLMRANRKALRPGLSTASSYPSGSLISQTQSKESVLESQLITIPQLLRLCGTLEERILINCFSLELSRAGVVHDGVRYDESGCLSSIRLVSIPFTPPSWQPTDVPSLSQYVHELILRPHFDPFTHRRTWQLDIPFTGFLTRMNCPSTDSQCRPRRHQTAEWSVVRLEDFAVVVKNILNEWDSLCCMHALCYHVISNPAFHLPSGVQLHSYDLKSLALVYDSSYLAEITYRSGWGFSLSLGFAPAMSSAREDGSTPLVVEPPSSEVEVESNPHLIIRQHLEELLNASKSVHTLCKALKYTMSFVRAIEPLRDRTLSNHSLKSSFMCTALRPVRGIVLLALSAYDVVIIYRASLSLRIALSPQRMLLTNMPGTNAVTTATSPTNQETVQIMDAYAQLTNQAALSFRPDIWNSSSADNQLSSLAPLPAFQSFLNSLQEAFQMDIEAETWTGLTVAQLAQIIRSSRVLPKTPPSTPKSSRVNANLSTLESYLSSSLLFHAAVAAVASLDVALLLAHMTDPSSTEQLTAESNASRITEIVRTGVFLSNWHSSNLTTLVSLLPQRTGVDVASWKLSIRLNPLSNQLPPGSNPVDRWSPEALNLLEKFFDLRVCAAPFQPSAVTAFFRLLILPPRALRSIIHLIPFDLSPPSHSPIQLRLGLVRLGTNKRATNRAYAGTNSPTVDTNTSTQSPDFIPGLPGILVRPPRITLQLLVLRSPHCMQTNKQQQATLAQLISVGYDWDTNRVTMLALCGSPHLSGSRGSTDSVNGPGASGGTGSSISSLSQLLLETEVEENANMIASANGDSALVHLASLITQTAAAKTTGSGATGTNSSYAAAGTSAPTSTGAVSGAGLGNAGNVNSNVTAPGPAGTGPNKPLFTSN</sequence>
<evidence type="ECO:0000259" key="13">
    <source>
        <dbReference type="Pfam" id="PF25065"/>
    </source>
</evidence>
<dbReference type="GO" id="GO:0006357">
    <property type="term" value="P:regulation of transcription by RNA polymerase II"/>
    <property type="evidence" value="ECO:0007669"/>
    <property type="project" value="InterPro"/>
</dbReference>
<evidence type="ECO:0000256" key="5">
    <source>
        <dbReference type="ARBA" id="ARBA00023159"/>
    </source>
</evidence>
<comment type="subcellular location">
    <subcellularLocation>
        <location evidence="1 9">Nucleus</location>
    </subcellularLocation>
</comment>
<evidence type="ECO:0000256" key="7">
    <source>
        <dbReference type="ARBA" id="ARBA00023242"/>
    </source>
</evidence>
<comment type="caution">
    <text evidence="14">The sequence shown here is derived from an EMBL/GenBank/DDBJ whole genome shotgun (WGS) entry which is preliminary data.</text>
</comment>
<dbReference type="Pfam" id="PF25065">
    <property type="entry name" value="RM3_Med14"/>
    <property type="match status" value="1"/>
</dbReference>
<evidence type="ECO:0000256" key="9">
    <source>
        <dbReference type="RuleBase" id="RU365082"/>
    </source>
</evidence>
<dbReference type="Pfam" id="PF22981">
    <property type="entry name" value="RM2_Med14"/>
    <property type="match status" value="1"/>
</dbReference>
<evidence type="ECO:0000313" key="14">
    <source>
        <dbReference type="EMBL" id="THD26465.1"/>
    </source>
</evidence>
<proteinExistence type="inferred from homology"/>
<evidence type="ECO:0000259" key="12">
    <source>
        <dbReference type="Pfam" id="PF22981"/>
    </source>
</evidence>